<dbReference type="EMBL" id="CAMXCT030000059">
    <property type="protein sequence ID" value="CAL4760538.1"/>
    <property type="molecule type" value="Genomic_DNA"/>
</dbReference>
<dbReference type="InterPro" id="IPR001509">
    <property type="entry name" value="Epimerase_deHydtase"/>
</dbReference>
<dbReference type="Pfam" id="PF01370">
    <property type="entry name" value="Epimerase"/>
    <property type="match status" value="1"/>
</dbReference>
<dbReference type="EMBL" id="CAMXCT010000059">
    <property type="protein sequence ID" value="CAI3973226.1"/>
    <property type="molecule type" value="Genomic_DNA"/>
</dbReference>
<dbReference type="Proteomes" id="UP001152797">
    <property type="component" value="Unassembled WGS sequence"/>
</dbReference>
<protein>
    <submittedName>
        <fullName evidence="6">NAD-dependent epimerase/dehydratase domain-containing protein</fullName>
    </submittedName>
</protein>
<feature type="domain" description="NAD-dependent epimerase/dehydratase" evidence="3">
    <location>
        <begin position="40"/>
        <end position="298"/>
    </location>
</feature>
<feature type="region of interest" description="Disordered" evidence="1">
    <location>
        <begin position="170"/>
        <end position="197"/>
    </location>
</feature>
<dbReference type="PANTHER" id="PTHR43245:SF13">
    <property type="entry name" value="UDP-D-APIOSE_UDP-D-XYLOSE SYNTHASE 2"/>
    <property type="match status" value="1"/>
</dbReference>
<keyword evidence="2" id="KW-0732">Signal</keyword>
<gene>
    <name evidence="4" type="ORF">C1SCF055_LOCUS1747</name>
</gene>
<dbReference type="PANTHER" id="PTHR43245">
    <property type="entry name" value="BIFUNCTIONAL POLYMYXIN RESISTANCE PROTEIN ARNA"/>
    <property type="match status" value="1"/>
</dbReference>
<evidence type="ECO:0000313" key="7">
    <source>
        <dbReference type="Proteomes" id="UP001152797"/>
    </source>
</evidence>
<feature type="signal peptide" evidence="2">
    <location>
        <begin position="1"/>
        <end position="18"/>
    </location>
</feature>
<reference evidence="4" key="1">
    <citation type="submission" date="2022-10" db="EMBL/GenBank/DDBJ databases">
        <authorList>
            <person name="Chen Y."/>
            <person name="Dougan E. K."/>
            <person name="Chan C."/>
            <person name="Rhodes N."/>
            <person name="Thang M."/>
        </authorList>
    </citation>
    <scope>NUCLEOTIDE SEQUENCE</scope>
</reference>
<evidence type="ECO:0000259" key="3">
    <source>
        <dbReference type="Pfam" id="PF01370"/>
    </source>
</evidence>
<dbReference type="InterPro" id="IPR036291">
    <property type="entry name" value="NAD(P)-bd_dom_sf"/>
</dbReference>
<organism evidence="4">
    <name type="scientific">Cladocopium goreaui</name>
    <dbReference type="NCBI Taxonomy" id="2562237"/>
    <lineage>
        <taxon>Eukaryota</taxon>
        <taxon>Sar</taxon>
        <taxon>Alveolata</taxon>
        <taxon>Dinophyceae</taxon>
        <taxon>Suessiales</taxon>
        <taxon>Symbiodiniaceae</taxon>
        <taxon>Cladocopium</taxon>
    </lineage>
</organism>
<feature type="chain" id="PRO_5043269527" evidence="2">
    <location>
        <begin position="19"/>
        <end position="413"/>
    </location>
</feature>
<name>A0A9P1BKC6_9DINO</name>
<proteinExistence type="predicted"/>
<dbReference type="Gene3D" id="3.40.50.720">
    <property type="entry name" value="NAD(P)-binding Rossmann-like Domain"/>
    <property type="match status" value="1"/>
</dbReference>
<accession>A0A9P1BKC6</accession>
<reference evidence="5" key="2">
    <citation type="submission" date="2024-04" db="EMBL/GenBank/DDBJ databases">
        <authorList>
            <person name="Chen Y."/>
            <person name="Shah S."/>
            <person name="Dougan E. K."/>
            <person name="Thang M."/>
            <person name="Chan C."/>
        </authorList>
    </citation>
    <scope>NUCLEOTIDE SEQUENCE [LARGE SCALE GENOMIC DNA]</scope>
</reference>
<evidence type="ECO:0000313" key="5">
    <source>
        <dbReference type="EMBL" id="CAL1126601.1"/>
    </source>
</evidence>
<dbReference type="EMBL" id="CAMXCT020000059">
    <property type="protein sequence ID" value="CAL1126601.1"/>
    <property type="molecule type" value="Genomic_DNA"/>
</dbReference>
<dbReference type="AlphaFoldDB" id="A0A9P1BKC6"/>
<evidence type="ECO:0000256" key="2">
    <source>
        <dbReference type="SAM" id="SignalP"/>
    </source>
</evidence>
<dbReference type="InterPro" id="IPR050177">
    <property type="entry name" value="Lipid_A_modif_metabolic_enz"/>
</dbReference>
<evidence type="ECO:0000313" key="4">
    <source>
        <dbReference type="EMBL" id="CAI3973226.1"/>
    </source>
</evidence>
<keyword evidence="7" id="KW-1185">Reference proteome</keyword>
<evidence type="ECO:0000313" key="6">
    <source>
        <dbReference type="EMBL" id="CAL4760538.1"/>
    </source>
</evidence>
<comment type="caution">
    <text evidence="4">The sequence shown here is derived from an EMBL/GenBank/DDBJ whole genome shotgun (WGS) entry which is preliminary data.</text>
</comment>
<sequence>MTWLPMVTLIALTFLATAAEQLSLAQFPEEEVALARGKTALVTGAAGFIGSHVARHCRDLGMTVLALDDLSGGFPANVPEGVTFIEGDIRDAELLERIFQEHQPVHYVYHLAAYAAEGLSHFIRSYNYRTNLVGSVEILNQAIKHRVHCFVFTSSIAVYGSINDLSQMQNPNRSLSTSGHRSPRVGQGLKEEDRPTPEDPYGIAKYAFELDLHAAKELFGIDFVIFRPHNVFGPHQNMFDKYRNVVGIFINQIFHEQPMTIFGNGEQVRAFSYIDDVAPIIARGPLNLRARNEIFNVGADVPYSVNELATAVAEAADAAGHPRDSQPARLEVEVAVSNHDKVKDYFDVKSAISLKEGLKRTVEWYRGQGHLFKPVEFSSVEVIDRLPPAWRREDLEESAVCHGSRVSAQREEL</sequence>
<evidence type="ECO:0000256" key="1">
    <source>
        <dbReference type="SAM" id="MobiDB-lite"/>
    </source>
</evidence>
<feature type="compositionally biased region" description="Polar residues" evidence="1">
    <location>
        <begin position="170"/>
        <end position="180"/>
    </location>
</feature>
<dbReference type="SUPFAM" id="SSF51735">
    <property type="entry name" value="NAD(P)-binding Rossmann-fold domains"/>
    <property type="match status" value="1"/>
</dbReference>